<reference evidence="1" key="1">
    <citation type="submission" date="2018-05" db="EMBL/GenBank/DDBJ databases">
        <title>Draft genome of Mucuna pruriens seed.</title>
        <authorList>
            <person name="Nnadi N.E."/>
            <person name="Vos R."/>
            <person name="Hasami M.H."/>
            <person name="Devisetty U.K."/>
            <person name="Aguiy J.C."/>
        </authorList>
    </citation>
    <scope>NUCLEOTIDE SEQUENCE [LARGE SCALE GENOMIC DNA]</scope>
    <source>
        <strain evidence="1">JCA_2017</strain>
    </source>
</reference>
<dbReference type="AlphaFoldDB" id="A0A371I5W7"/>
<dbReference type="PANTHER" id="PTHR32166:SF74">
    <property type="entry name" value="OS05G0256350 PROTEIN"/>
    <property type="match status" value="1"/>
</dbReference>
<feature type="non-terminal residue" evidence="1">
    <location>
        <position position="1"/>
    </location>
</feature>
<evidence type="ECO:0000313" key="1">
    <source>
        <dbReference type="EMBL" id="RDY10435.1"/>
    </source>
</evidence>
<protein>
    <recommendedName>
        <fullName evidence="3">DUF659 domain-containing protein</fullName>
    </recommendedName>
</protein>
<keyword evidence="2" id="KW-1185">Reference proteome</keyword>
<dbReference type="EMBL" id="QJKJ01000845">
    <property type="protein sequence ID" value="RDY10435.1"/>
    <property type="molecule type" value="Genomic_DNA"/>
</dbReference>
<dbReference type="PANTHER" id="PTHR32166">
    <property type="entry name" value="OSJNBA0013A04.12 PROTEIN"/>
    <property type="match status" value="1"/>
</dbReference>
<evidence type="ECO:0008006" key="3">
    <source>
        <dbReference type="Google" id="ProtNLM"/>
    </source>
</evidence>
<evidence type="ECO:0000313" key="2">
    <source>
        <dbReference type="Proteomes" id="UP000257109"/>
    </source>
</evidence>
<dbReference type="OrthoDB" id="2442898at2759"/>
<name>A0A371I5W7_MUCPR</name>
<proteinExistence type="predicted"/>
<sequence>MKYGCSIMLDGWTDRKNKMLITFLTKDKVYQLLNSFVEEIEEKNVIQVVTNNVSNYVIAGKSNSY</sequence>
<accession>A0A371I5W7</accession>
<organism evidence="1 2">
    <name type="scientific">Mucuna pruriens</name>
    <name type="common">Velvet bean</name>
    <name type="synonym">Dolichos pruriens</name>
    <dbReference type="NCBI Taxonomy" id="157652"/>
    <lineage>
        <taxon>Eukaryota</taxon>
        <taxon>Viridiplantae</taxon>
        <taxon>Streptophyta</taxon>
        <taxon>Embryophyta</taxon>
        <taxon>Tracheophyta</taxon>
        <taxon>Spermatophyta</taxon>
        <taxon>Magnoliopsida</taxon>
        <taxon>eudicotyledons</taxon>
        <taxon>Gunneridae</taxon>
        <taxon>Pentapetalae</taxon>
        <taxon>rosids</taxon>
        <taxon>fabids</taxon>
        <taxon>Fabales</taxon>
        <taxon>Fabaceae</taxon>
        <taxon>Papilionoideae</taxon>
        <taxon>50 kb inversion clade</taxon>
        <taxon>NPAAA clade</taxon>
        <taxon>indigoferoid/millettioid clade</taxon>
        <taxon>Phaseoleae</taxon>
        <taxon>Mucuna</taxon>
    </lineage>
</organism>
<comment type="caution">
    <text evidence="1">The sequence shown here is derived from an EMBL/GenBank/DDBJ whole genome shotgun (WGS) entry which is preliminary data.</text>
</comment>
<gene>
    <name evidence="1" type="ORF">CR513_05048</name>
</gene>
<dbReference type="Proteomes" id="UP000257109">
    <property type="component" value="Unassembled WGS sequence"/>
</dbReference>